<sequence length="375" mass="42085">MNFFTSLIAPPIPGFAPFSLLPDELIIAIATHLPQLKSFPAARERPWSMEQRSIEYFASVDKRIRRLALSVRWEYGHLVKKLVVRAISSQCQVTFQQQLDRTVACLSVCDHMKDLTLRIRHFSDTHSRESLATVFETLAKRASKLEHLCLVSSWHTLDGLEHFEDVLLATTCLKSLCIDGAAFETLQIDNLGHQHHQLHARRIPQLPPLPLLTTLSIPTANFVTTRSFDGTYACKELELAYVRAGDLAHVAKCVGHSIQRLKISSLSLSLYENPPLIFAALRYLKAYDDVFVYLPALLDPETADSATGCLVDGPRAGPGPETEEELEDERRLEIASHRVLERCLAWAATRGITIEAKWYKADWSALEASDSESQA</sequence>
<keyword evidence="2" id="KW-1185">Reference proteome</keyword>
<gene>
    <name evidence="1" type="ORF">C6P46_007028</name>
</gene>
<proteinExistence type="predicted"/>
<accession>A0A9P6VXQ7</accession>
<evidence type="ECO:0000313" key="2">
    <source>
        <dbReference type="Proteomes" id="UP000777482"/>
    </source>
</evidence>
<dbReference type="SUPFAM" id="SSF52047">
    <property type="entry name" value="RNI-like"/>
    <property type="match status" value="1"/>
</dbReference>
<reference evidence="1 2" key="1">
    <citation type="submission" date="2020-11" db="EMBL/GenBank/DDBJ databases">
        <title>Kefir isolates.</title>
        <authorList>
            <person name="Marcisauskas S."/>
            <person name="Kim Y."/>
            <person name="Blasche S."/>
        </authorList>
    </citation>
    <scope>NUCLEOTIDE SEQUENCE [LARGE SCALE GENOMIC DNA]</scope>
    <source>
        <strain evidence="1 2">KR</strain>
    </source>
</reference>
<evidence type="ECO:0008006" key="3">
    <source>
        <dbReference type="Google" id="ProtNLM"/>
    </source>
</evidence>
<dbReference type="InterPro" id="IPR032675">
    <property type="entry name" value="LRR_dom_sf"/>
</dbReference>
<comment type="caution">
    <text evidence="1">The sequence shown here is derived from an EMBL/GenBank/DDBJ whole genome shotgun (WGS) entry which is preliminary data.</text>
</comment>
<evidence type="ECO:0000313" key="1">
    <source>
        <dbReference type="EMBL" id="KAG0656624.1"/>
    </source>
</evidence>
<dbReference type="Gene3D" id="3.80.10.10">
    <property type="entry name" value="Ribonuclease Inhibitor"/>
    <property type="match status" value="1"/>
</dbReference>
<protein>
    <recommendedName>
        <fullName evidence="3">F-box domain-containing protein</fullName>
    </recommendedName>
</protein>
<dbReference type="EMBL" id="PUHQ01000094">
    <property type="protein sequence ID" value="KAG0656624.1"/>
    <property type="molecule type" value="Genomic_DNA"/>
</dbReference>
<organism evidence="1 2">
    <name type="scientific">Rhodotorula mucilaginosa</name>
    <name type="common">Yeast</name>
    <name type="synonym">Rhodotorula rubra</name>
    <dbReference type="NCBI Taxonomy" id="5537"/>
    <lineage>
        <taxon>Eukaryota</taxon>
        <taxon>Fungi</taxon>
        <taxon>Dikarya</taxon>
        <taxon>Basidiomycota</taxon>
        <taxon>Pucciniomycotina</taxon>
        <taxon>Microbotryomycetes</taxon>
        <taxon>Sporidiobolales</taxon>
        <taxon>Sporidiobolaceae</taxon>
        <taxon>Rhodotorula</taxon>
    </lineage>
</organism>
<dbReference type="Proteomes" id="UP000777482">
    <property type="component" value="Unassembled WGS sequence"/>
</dbReference>
<dbReference type="OrthoDB" id="10648175at2759"/>
<name>A0A9P6VXQ7_RHOMI</name>
<dbReference type="AlphaFoldDB" id="A0A9P6VXQ7"/>